<dbReference type="AlphaFoldDB" id="A0A6J4MIF5"/>
<dbReference type="GO" id="GO:0055052">
    <property type="term" value="C:ATP-binding cassette (ABC) transporter complex, substrate-binding subunit-containing"/>
    <property type="evidence" value="ECO:0007669"/>
    <property type="project" value="TreeGrafter"/>
</dbReference>
<feature type="compositionally biased region" description="Low complexity" evidence="4">
    <location>
        <begin position="30"/>
        <end position="68"/>
    </location>
</feature>
<keyword evidence="2" id="KW-0813">Transport</keyword>
<keyword evidence="3 5" id="KW-0732">Signal</keyword>
<reference evidence="6" key="1">
    <citation type="submission" date="2020-02" db="EMBL/GenBank/DDBJ databases">
        <authorList>
            <person name="Meier V. D."/>
        </authorList>
    </citation>
    <scope>NUCLEOTIDE SEQUENCE</scope>
    <source>
        <strain evidence="6">AVDCRST_MAG93</strain>
    </source>
</reference>
<name>A0A6J4MIF5_9CHLR</name>
<organism evidence="6">
    <name type="scientific">uncultured Chloroflexia bacterium</name>
    <dbReference type="NCBI Taxonomy" id="1672391"/>
    <lineage>
        <taxon>Bacteria</taxon>
        <taxon>Bacillati</taxon>
        <taxon>Chloroflexota</taxon>
        <taxon>Chloroflexia</taxon>
        <taxon>environmental samples</taxon>
    </lineage>
</organism>
<protein>
    <recommendedName>
        <fullName evidence="7">ABC transporter, substrate-binding protein (Cluster 1, maltose/g3p/polyamine/iron)</fullName>
    </recommendedName>
</protein>
<dbReference type="PROSITE" id="PS51257">
    <property type="entry name" value="PROKAR_LIPOPROTEIN"/>
    <property type="match status" value="1"/>
</dbReference>
<evidence type="ECO:0000256" key="1">
    <source>
        <dbReference type="ARBA" id="ARBA00008520"/>
    </source>
</evidence>
<feature type="chain" id="PRO_5026731927" description="ABC transporter, substrate-binding protein (Cluster 1, maltose/g3p/polyamine/iron)" evidence="5">
    <location>
        <begin position="25"/>
        <end position="464"/>
    </location>
</feature>
<dbReference type="SUPFAM" id="SSF53850">
    <property type="entry name" value="Periplasmic binding protein-like II"/>
    <property type="match status" value="1"/>
</dbReference>
<feature type="region of interest" description="Disordered" evidence="4">
    <location>
        <begin position="30"/>
        <end position="69"/>
    </location>
</feature>
<dbReference type="GO" id="GO:1901982">
    <property type="term" value="F:maltose binding"/>
    <property type="evidence" value="ECO:0007669"/>
    <property type="project" value="TreeGrafter"/>
</dbReference>
<dbReference type="Gene3D" id="3.40.190.10">
    <property type="entry name" value="Periplasmic binding protein-like II"/>
    <property type="match status" value="1"/>
</dbReference>
<comment type="similarity">
    <text evidence="1">Belongs to the bacterial solute-binding protein 1 family.</text>
</comment>
<evidence type="ECO:0000256" key="5">
    <source>
        <dbReference type="SAM" id="SignalP"/>
    </source>
</evidence>
<dbReference type="PANTHER" id="PTHR30061:SF50">
    <property type="entry name" value="MALTOSE_MALTODEXTRIN-BINDING PERIPLASMIC PROTEIN"/>
    <property type="match status" value="1"/>
</dbReference>
<proteinExistence type="inferred from homology"/>
<dbReference type="GO" id="GO:0015768">
    <property type="term" value="P:maltose transport"/>
    <property type="evidence" value="ECO:0007669"/>
    <property type="project" value="TreeGrafter"/>
</dbReference>
<evidence type="ECO:0000256" key="4">
    <source>
        <dbReference type="SAM" id="MobiDB-lite"/>
    </source>
</evidence>
<accession>A0A6J4MIF5</accession>
<evidence type="ECO:0000256" key="2">
    <source>
        <dbReference type="ARBA" id="ARBA00022448"/>
    </source>
</evidence>
<dbReference type="InterPro" id="IPR006059">
    <property type="entry name" value="SBP"/>
</dbReference>
<evidence type="ECO:0000256" key="3">
    <source>
        <dbReference type="ARBA" id="ARBA00022729"/>
    </source>
</evidence>
<dbReference type="GO" id="GO:0042956">
    <property type="term" value="P:maltodextrin transmembrane transport"/>
    <property type="evidence" value="ECO:0007669"/>
    <property type="project" value="TreeGrafter"/>
</dbReference>
<dbReference type="Pfam" id="PF01547">
    <property type="entry name" value="SBP_bac_1"/>
    <property type="match status" value="1"/>
</dbReference>
<dbReference type="CDD" id="cd13585">
    <property type="entry name" value="PBP2_TMBP_like"/>
    <property type="match status" value="1"/>
</dbReference>
<feature type="signal peptide" evidence="5">
    <location>
        <begin position="1"/>
        <end position="24"/>
    </location>
</feature>
<evidence type="ECO:0008006" key="7">
    <source>
        <dbReference type="Google" id="ProtNLM"/>
    </source>
</evidence>
<dbReference type="EMBL" id="CADCTR010002531">
    <property type="protein sequence ID" value="CAA9358509.1"/>
    <property type="molecule type" value="Genomic_DNA"/>
</dbReference>
<sequence>MFNVRRFRWLLLSVLLLAACGAPSATQQQATAPASKAPDAAAEVQPTAASTEAAAETEPTPADNAAAPSGDKVELTLWIFEGEEEFLPRLKEAFEAKHPNITLQLTEIPEDQYVTKIDTALAANDPPDIGFVYGGQQRWLKTGKFLPLDDLFAERQILPADFNQGAMSYYCLFEGKNYCIGSYTGAVVLLYNKAMFDAAGVPHPSPTEPMTIAEYVATAAKLTKKDEDIAKRVWGGQSDVTWWWADWRTHFSEDGKKAEGFINDDATVNAYNDLAQMAKDGSAPSSSEMDMLGDADVFVQGKQAMIFGDTLAVTRLEDQKVAYGAAPMPVETQGDLPWVTTWTDAFGVFTESDHPEEAREFVAFLGTEGNRIRNELGVLPLNMKMAEELNWAQGNPGRAEMLQAVNQARASVFVPGVYEIMDPMGDAYNAIVEGDMTAKEALDDAAVQIQESLDKNWETWEQIK</sequence>
<dbReference type="PANTHER" id="PTHR30061">
    <property type="entry name" value="MALTOSE-BINDING PERIPLASMIC PROTEIN"/>
    <property type="match status" value="1"/>
</dbReference>
<evidence type="ECO:0000313" key="6">
    <source>
        <dbReference type="EMBL" id="CAA9358509.1"/>
    </source>
</evidence>
<gene>
    <name evidence="6" type="ORF">AVDCRST_MAG93-7507</name>
</gene>